<name>W6YWA8_COCMI</name>
<dbReference type="EMBL" id="KI964084">
    <property type="protein sequence ID" value="EUC41835.1"/>
    <property type="molecule type" value="Genomic_DNA"/>
</dbReference>
<dbReference type="KEGG" id="bor:COCMIDRAFT_29454"/>
<dbReference type="Proteomes" id="UP000054032">
    <property type="component" value="Unassembled WGS sequence"/>
</dbReference>
<organism evidence="1 2">
    <name type="scientific">Bipolaris oryzae ATCC 44560</name>
    <dbReference type="NCBI Taxonomy" id="930090"/>
    <lineage>
        <taxon>Eukaryota</taxon>
        <taxon>Fungi</taxon>
        <taxon>Dikarya</taxon>
        <taxon>Ascomycota</taxon>
        <taxon>Pezizomycotina</taxon>
        <taxon>Dothideomycetes</taxon>
        <taxon>Pleosporomycetidae</taxon>
        <taxon>Pleosporales</taxon>
        <taxon>Pleosporineae</taxon>
        <taxon>Pleosporaceae</taxon>
        <taxon>Bipolaris</taxon>
    </lineage>
</organism>
<evidence type="ECO:0000313" key="2">
    <source>
        <dbReference type="Proteomes" id="UP000054032"/>
    </source>
</evidence>
<sequence length="122" mass="13399">MHEVMRLPVGCITTVGKCVRTEIIGSNECKEMKLGEAVTIRIPRERASDVVARRRLVVGSALTKKKSPAEPSAAMIISDRKEIAVILLQLARMQDHAAKHVLNSIRAARLWAPVLVGGFDFV</sequence>
<proteinExistence type="predicted"/>
<keyword evidence="2" id="KW-1185">Reference proteome</keyword>
<protein>
    <submittedName>
        <fullName evidence="1">Uncharacterized protein</fullName>
    </submittedName>
</protein>
<dbReference type="AlphaFoldDB" id="W6YWA8"/>
<evidence type="ECO:0000313" key="1">
    <source>
        <dbReference type="EMBL" id="EUC41835.1"/>
    </source>
</evidence>
<dbReference type="GeneID" id="19121506"/>
<gene>
    <name evidence="1" type="ORF">COCMIDRAFT_29454</name>
</gene>
<dbReference type="RefSeq" id="XP_007691643.1">
    <property type="nucleotide sequence ID" value="XM_007693453.1"/>
</dbReference>
<dbReference type="HOGENOM" id="CLU_2026296_0_0_1"/>
<reference evidence="1 2" key="1">
    <citation type="journal article" date="2013" name="PLoS Genet.">
        <title>Comparative genome structure, secondary metabolite, and effector coding capacity across Cochliobolus pathogens.</title>
        <authorList>
            <person name="Condon B.J."/>
            <person name="Leng Y."/>
            <person name="Wu D."/>
            <person name="Bushley K.E."/>
            <person name="Ohm R.A."/>
            <person name="Otillar R."/>
            <person name="Martin J."/>
            <person name="Schackwitz W."/>
            <person name="Grimwood J."/>
            <person name="MohdZainudin N."/>
            <person name="Xue C."/>
            <person name="Wang R."/>
            <person name="Manning V.A."/>
            <person name="Dhillon B."/>
            <person name="Tu Z.J."/>
            <person name="Steffenson B.J."/>
            <person name="Salamov A."/>
            <person name="Sun H."/>
            <person name="Lowry S."/>
            <person name="LaButti K."/>
            <person name="Han J."/>
            <person name="Copeland A."/>
            <person name="Lindquist E."/>
            <person name="Barry K."/>
            <person name="Schmutz J."/>
            <person name="Baker S.E."/>
            <person name="Ciuffetti L.M."/>
            <person name="Grigoriev I.V."/>
            <person name="Zhong S."/>
            <person name="Turgeon B.G."/>
        </authorList>
    </citation>
    <scope>NUCLEOTIDE SEQUENCE [LARGE SCALE GENOMIC DNA]</scope>
    <source>
        <strain evidence="1 2">ATCC 44560</strain>
    </source>
</reference>
<accession>W6YWA8</accession>